<sequence>MDWLVIYFYVPNLVYSPSGDVAILNLVLKYFYMYTLLKSIYDFNKV</sequence>
<comment type="caution">
    <text evidence="2">The sequence shown here is derived from an EMBL/GenBank/DDBJ whole genome shotgun (WGS) entry which is preliminary data.</text>
</comment>
<keyword evidence="1" id="KW-0472">Membrane</keyword>
<evidence type="ECO:0000313" key="2">
    <source>
        <dbReference type="EMBL" id="GCD09251.1"/>
    </source>
</evidence>
<feature type="transmembrane region" description="Helical" evidence="1">
    <location>
        <begin position="6"/>
        <end position="28"/>
    </location>
</feature>
<evidence type="ECO:0000256" key="1">
    <source>
        <dbReference type="SAM" id="Phobius"/>
    </source>
</evidence>
<dbReference type="Proteomes" id="UP000287872">
    <property type="component" value="Unassembled WGS sequence"/>
</dbReference>
<evidence type="ECO:0000313" key="3">
    <source>
        <dbReference type="Proteomes" id="UP000287872"/>
    </source>
</evidence>
<proteinExistence type="predicted"/>
<dbReference type="EMBL" id="BHYK01000004">
    <property type="protein sequence ID" value="GCD09251.1"/>
    <property type="molecule type" value="Genomic_DNA"/>
</dbReference>
<name>A0A401UI62_9CLOT</name>
<accession>A0A401UI62</accession>
<keyword evidence="3" id="KW-1185">Reference proteome</keyword>
<protein>
    <submittedName>
        <fullName evidence="2">Uncharacterized protein</fullName>
    </submittedName>
</protein>
<organism evidence="2 3">
    <name type="scientific">Clostridium tagluense</name>
    <dbReference type="NCBI Taxonomy" id="360422"/>
    <lineage>
        <taxon>Bacteria</taxon>
        <taxon>Bacillati</taxon>
        <taxon>Bacillota</taxon>
        <taxon>Clostridia</taxon>
        <taxon>Eubacteriales</taxon>
        <taxon>Clostridiaceae</taxon>
        <taxon>Clostridium</taxon>
    </lineage>
</organism>
<dbReference type="AlphaFoldDB" id="A0A401UI62"/>
<keyword evidence="1" id="KW-0812">Transmembrane</keyword>
<gene>
    <name evidence="2" type="ORF">Ctaglu_08740</name>
</gene>
<keyword evidence="1" id="KW-1133">Transmembrane helix</keyword>
<reference evidence="2 3" key="1">
    <citation type="submission" date="2018-11" db="EMBL/GenBank/DDBJ databases">
        <title>Genome sequencing and assembly of Clostridium tagluense strain A121.</title>
        <authorList>
            <person name="Murakami T."/>
            <person name="Segawa T."/>
            <person name="Shcherbakova V.A."/>
            <person name="Mori H."/>
            <person name="Yoshimura Y."/>
        </authorList>
    </citation>
    <scope>NUCLEOTIDE SEQUENCE [LARGE SCALE GENOMIC DNA]</scope>
    <source>
        <strain evidence="2 3">A121</strain>
    </source>
</reference>